<dbReference type="Proteomes" id="UP000782880">
    <property type="component" value="Unassembled WGS sequence"/>
</dbReference>
<feature type="transmembrane region" description="Helical" evidence="1">
    <location>
        <begin position="120"/>
        <end position="136"/>
    </location>
</feature>
<gene>
    <name evidence="3" type="ORF">K8V20_11620</name>
</gene>
<protein>
    <submittedName>
        <fullName evidence="3">Acyltransferase</fullName>
    </submittedName>
</protein>
<feature type="transmembrane region" description="Helical" evidence="1">
    <location>
        <begin position="279"/>
        <end position="298"/>
    </location>
</feature>
<evidence type="ECO:0000256" key="1">
    <source>
        <dbReference type="SAM" id="Phobius"/>
    </source>
</evidence>
<feature type="transmembrane region" description="Helical" evidence="1">
    <location>
        <begin position="48"/>
        <end position="66"/>
    </location>
</feature>
<feature type="transmembrane region" description="Helical" evidence="1">
    <location>
        <begin position="78"/>
        <end position="100"/>
    </location>
</feature>
<keyword evidence="3" id="KW-0808">Transferase</keyword>
<keyword evidence="1" id="KW-0472">Membrane</keyword>
<keyword evidence="3" id="KW-0012">Acyltransferase</keyword>
<comment type="caution">
    <text evidence="3">The sequence shown here is derived from an EMBL/GenBank/DDBJ whole genome shotgun (WGS) entry which is preliminary data.</text>
</comment>
<dbReference type="Pfam" id="PF01757">
    <property type="entry name" value="Acyl_transf_3"/>
    <property type="match status" value="1"/>
</dbReference>
<evidence type="ECO:0000313" key="4">
    <source>
        <dbReference type="Proteomes" id="UP000782880"/>
    </source>
</evidence>
<feature type="transmembrane region" description="Helical" evidence="1">
    <location>
        <begin position="148"/>
        <end position="165"/>
    </location>
</feature>
<feature type="transmembrane region" description="Helical" evidence="1">
    <location>
        <begin position="7"/>
        <end position="25"/>
    </location>
</feature>
<dbReference type="GO" id="GO:0016747">
    <property type="term" value="F:acyltransferase activity, transferring groups other than amino-acyl groups"/>
    <property type="evidence" value="ECO:0007669"/>
    <property type="project" value="InterPro"/>
</dbReference>
<feature type="domain" description="Acyltransferase 3" evidence="2">
    <location>
        <begin position="6"/>
        <end position="331"/>
    </location>
</feature>
<evidence type="ECO:0000259" key="2">
    <source>
        <dbReference type="Pfam" id="PF01757"/>
    </source>
</evidence>
<feature type="transmembrane region" description="Helical" evidence="1">
    <location>
        <begin position="201"/>
        <end position="220"/>
    </location>
</feature>
<proteinExistence type="predicted"/>
<keyword evidence="1" id="KW-1133">Transmembrane helix</keyword>
<feature type="transmembrane region" description="Helical" evidence="1">
    <location>
        <begin position="171"/>
        <end position="189"/>
    </location>
</feature>
<dbReference type="InterPro" id="IPR002656">
    <property type="entry name" value="Acyl_transf_3_dom"/>
</dbReference>
<feature type="transmembrane region" description="Helical" evidence="1">
    <location>
        <begin position="318"/>
        <end position="340"/>
    </location>
</feature>
<keyword evidence="1" id="KW-0812">Transmembrane</keyword>
<reference evidence="3" key="1">
    <citation type="journal article" date="2021" name="PeerJ">
        <title>Extensive microbial diversity within the chicken gut microbiome revealed by metagenomics and culture.</title>
        <authorList>
            <person name="Gilroy R."/>
            <person name="Ravi A."/>
            <person name="Getino M."/>
            <person name="Pursley I."/>
            <person name="Horton D.L."/>
            <person name="Alikhan N.F."/>
            <person name="Baker D."/>
            <person name="Gharbi K."/>
            <person name="Hall N."/>
            <person name="Watson M."/>
            <person name="Adriaenssens E.M."/>
            <person name="Foster-Nyarko E."/>
            <person name="Jarju S."/>
            <person name="Secka A."/>
            <person name="Antonio M."/>
            <person name="Oren A."/>
            <person name="Chaudhuri R.R."/>
            <person name="La Ragione R."/>
            <person name="Hildebrand F."/>
            <person name="Pallen M.J."/>
        </authorList>
    </citation>
    <scope>NUCLEOTIDE SEQUENCE</scope>
    <source>
        <strain evidence="3">ChiBcec21-2208</strain>
    </source>
</reference>
<feature type="transmembrane region" description="Helical" evidence="1">
    <location>
        <begin position="248"/>
        <end position="267"/>
    </location>
</feature>
<accession>A0A921LRQ3</accession>
<dbReference type="EMBL" id="DYVE01000299">
    <property type="protein sequence ID" value="HJG29278.1"/>
    <property type="molecule type" value="Genomic_DNA"/>
</dbReference>
<dbReference type="AlphaFoldDB" id="A0A921LRQ3"/>
<reference evidence="3" key="2">
    <citation type="submission" date="2021-09" db="EMBL/GenBank/DDBJ databases">
        <authorList>
            <person name="Gilroy R."/>
        </authorList>
    </citation>
    <scope>NUCLEOTIDE SEQUENCE</scope>
    <source>
        <strain evidence="3">ChiBcec21-2208</strain>
    </source>
</reference>
<evidence type="ECO:0000313" key="3">
    <source>
        <dbReference type="EMBL" id="HJG29278.1"/>
    </source>
</evidence>
<sequence length="374" mass="42856">MQQQRNYGIDLLRMFSMLLVVILHTEGHGGVLEAAQGHSVYWAYLPEAFAYCAVNCYALISGYVGVASRWRPANLINLWLQVAFYSVGFTALWGMLMPGSVGITDLLHALMPVTYQYVDYWYFTAYFGLFFLIPLLNHLVRTMPRRQLRTMLVVLVLVFSVFPTITRHDRFYLANGYSVWWLAILYLIGGYIRQYKAWEKIRATQALGMYVGFSLLSYVLRMGRNILTRRVEWYAKIGDRFFGAQSDWLNYISPTVLLAAVGLLLLFRNLRLPAWSVRLIRFASPLAFGVYLIHNHPLVSDALMENRFASYASLPGPLLVLAVIGTAVVIYLACTAVDAVRSLLFRLLRVRQFADWCEKALRKVFLCCSERIFG</sequence>
<name>A0A921LRQ3_9FIRM</name>
<organism evidence="3 4">
    <name type="scientific">Subdoligranulum variabile</name>
    <dbReference type="NCBI Taxonomy" id="214851"/>
    <lineage>
        <taxon>Bacteria</taxon>
        <taxon>Bacillati</taxon>
        <taxon>Bacillota</taxon>
        <taxon>Clostridia</taxon>
        <taxon>Eubacteriales</taxon>
        <taxon>Oscillospiraceae</taxon>
        <taxon>Subdoligranulum</taxon>
    </lineage>
</organism>